<keyword evidence="5" id="KW-1185">Reference proteome</keyword>
<feature type="transmembrane region" description="Helical" evidence="1">
    <location>
        <begin position="620"/>
        <end position="644"/>
    </location>
</feature>
<dbReference type="InterPro" id="IPR058831">
    <property type="entry name" value="LolA-like_dom_2nd"/>
</dbReference>
<evidence type="ECO:0000256" key="2">
    <source>
        <dbReference type="SAM" id="SignalP"/>
    </source>
</evidence>
<keyword evidence="2" id="KW-0732">Signal</keyword>
<gene>
    <name evidence="4" type="ORF">ElyMa_004659400</name>
</gene>
<keyword evidence="1" id="KW-0472">Membrane</keyword>
<organism evidence="4 5">
    <name type="scientific">Elysia marginata</name>
    <dbReference type="NCBI Taxonomy" id="1093978"/>
    <lineage>
        <taxon>Eukaryota</taxon>
        <taxon>Metazoa</taxon>
        <taxon>Spiralia</taxon>
        <taxon>Lophotrochozoa</taxon>
        <taxon>Mollusca</taxon>
        <taxon>Gastropoda</taxon>
        <taxon>Heterobranchia</taxon>
        <taxon>Euthyneura</taxon>
        <taxon>Panpulmonata</taxon>
        <taxon>Sacoglossa</taxon>
        <taxon>Placobranchoidea</taxon>
        <taxon>Plakobranchidae</taxon>
        <taxon>Elysia</taxon>
    </lineage>
</organism>
<feature type="signal peptide" evidence="2">
    <location>
        <begin position="1"/>
        <end position="31"/>
    </location>
</feature>
<accession>A0AAV4I4J4</accession>
<evidence type="ECO:0000256" key="1">
    <source>
        <dbReference type="SAM" id="Phobius"/>
    </source>
</evidence>
<protein>
    <recommendedName>
        <fullName evidence="3">LolA-like domain-containing protein</fullName>
    </recommendedName>
</protein>
<dbReference type="AlphaFoldDB" id="A0AAV4I4J4"/>
<comment type="caution">
    <text evidence="4">The sequence shown here is derived from an EMBL/GenBank/DDBJ whole genome shotgun (WGS) entry which is preliminary data.</text>
</comment>
<dbReference type="Pfam" id="PF25898">
    <property type="entry name" value="LolA_2nd_metazoa"/>
    <property type="match status" value="1"/>
</dbReference>
<evidence type="ECO:0000259" key="3">
    <source>
        <dbReference type="Pfam" id="PF25898"/>
    </source>
</evidence>
<keyword evidence="1" id="KW-1133">Transmembrane helix</keyword>
<proteinExistence type="predicted"/>
<keyword evidence="1" id="KW-0812">Transmembrane</keyword>
<evidence type="ECO:0000313" key="4">
    <source>
        <dbReference type="EMBL" id="GFS04531.1"/>
    </source>
</evidence>
<dbReference type="Proteomes" id="UP000762676">
    <property type="component" value="Unassembled WGS sequence"/>
</dbReference>
<name>A0AAV4I4J4_9GAST</name>
<dbReference type="PANTHER" id="PTHR36902">
    <property type="entry name" value="ENRICHED IN SURFACE-LABELED PROTEOME PROTEIN 9"/>
    <property type="match status" value="1"/>
</dbReference>
<sequence length="686" mass="76864">MKTPLNASPNRMVTLISLIILQLLLINISAAQVNFDRADFCAKLKLTHNDAESDVFFPDVYSVMTEKTEFGTIGEEPISHSLSTIQFSEASGQMAVESESHDESFSAFADSKSNLCLLHHIKNGQCVKTTQPCDTIRRLTENLRLDQESVILKSTREILGWPQGQLKTAIKVGPRQTRDIDSILYVSCEEVENNTATVISQWHFLDAGKYKLNGNKPVLLMSRRETVNKNASLVNAVQIDYLDLKQIQSDKVYTSLELPRSKCFSSSMQNENKKIPSPPNSFIAIKETTVGRASGSPDNARDVEILYYNYDARWFHFGTHLRSVANNTETWIKVTEDFNTQVRYEIWSTGKGCTMFPFLSRAGHSEPDGITRMKTPSEFWNINPDTAVYLGEYKIRDVPCDAWRVGLHEGDRYENITLTIFLATKKWLNRRGLPVDSFVPLEYIEETKNIIKSHSYFGLKDNSIYFVPDISPCFGLNHSVAVRLTLLTSFYKNIKSHGSQFELNFRKAVMQFSGIESSLQVANIRARPSVLAPGQTRVTFKVISLVKTNSNPPGSQMHHKYSISDAAAKLKKAVKAGIFMLTQVINSEKILIKADPESFSLLKEVEDFQDNDEKISSSGYSIGLVVGLCILVLVVGAAVGFASVCEYKRWSDRKLKDLVEGNKAASSVILKAPPFGVLEMTGLETH</sequence>
<dbReference type="PANTHER" id="PTHR36902:SF1">
    <property type="entry name" value="ENRICHED IN SURFACE-LABELED PROTEOME PROTEIN 9"/>
    <property type="match status" value="1"/>
</dbReference>
<reference evidence="4 5" key="1">
    <citation type="journal article" date="2021" name="Elife">
        <title>Chloroplast acquisition without the gene transfer in kleptoplastic sea slugs, Plakobranchus ocellatus.</title>
        <authorList>
            <person name="Maeda T."/>
            <person name="Takahashi S."/>
            <person name="Yoshida T."/>
            <person name="Shimamura S."/>
            <person name="Takaki Y."/>
            <person name="Nagai Y."/>
            <person name="Toyoda A."/>
            <person name="Suzuki Y."/>
            <person name="Arimoto A."/>
            <person name="Ishii H."/>
            <person name="Satoh N."/>
            <person name="Nishiyama T."/>
            <person name="Hasebe M."/>
            <person name="Maruyama T."/>
            <person name="Minagawa J."/>
            <person name="Obokata J."/>
            <person name="Shigenobu S."/>
        </authorList>
    </citation>
    <scope>NUCLEOTIDE SEQUENCE [LARGE SCALE GENOMIC DNA]</scope>
</reference>
<dbReference type="EMBL" id="BMAT01009342">
    <property type="protein sequence ID" value="GFS04531.1"/>
    <property type="molecule type" value="Genomic_DNA"/>
</dbReference>
<evidence type="ECO:0000313" key="5">
    <source>
        <dbReference type="Proteomes" id="UP000762676"/>
    </source>
</evidence>
<feature type="domain" description="LolA-like" evidence="3">
    <location>
        <begin position="269"/>
        <end position="474"/>
    </location>
</feature>
<feature type="chain" id="PRO_5043427811" description="LolA-like domain-containing protein" evidence="2">
    <location>
        <begin position="32"/>
        <end position="686"/>
    </location>
</feature>